<feature type="compositionally biased region" description="Basic and acidic residues" evidence="1">
    <location>
        <begin position="196"/>
        <end position="212"/>
    </location>
</feature>
<name>A0A6L2J3W0_TANCI</name>
<comment type="caution">
    <text evidence="2">The sequence shown here is derived from an EMBL/GenBank/DDBJ whole genome shotgun (WGS) entry which is preliminary data.</text>
</comment>
<gene>
    <name evidence="2" type="ORF">Tci_003494</name>
</gene>
<sequence length="230" mass="25683">MVTVPIHQASSSVQSLSIPIIDLYPPKPVSFMTQALIFLATTTLLLPPPSPQQSTYDSELAVRVTTLEQKLTAFEKKSKTLNNKTQNLGSSVFTLDLRDLPHKINQTFLAEKDKSRKRCHNDQEPPPPLLDSDLSKKRIHDLGASESTRPPDPQPSAYKIYVTRVTPFSSSRQQSASHSEQPIEDVPIIDNVNVSDSKDTDTTHLPKLKTRPDRMKLILEEDIPATPKPD</sequence>
<evidence type="ECO:0000256" key="1">
    <source>
        <dbReference type="SAM" id="MobiDB-lite"/>
    </source>
</evidence>
<dbReference type="AlphaFoldDB" id="A0A6L2J3W0"/>
<organism evidence="2">
    <name type="scientific">Tanacetum cinerariifolium</name>
    <name type="common">Dalmatian daisy</name>
    <name type="synonym">Chrysanthemum cinerariifolium</name>
    <dbReference type="NCBI Taxonomy" id="118510"/>
    <lineage>
        <taxon>Eukaryota</taxon>
        <taxon>Viridiplantae</taxon>
        <taxon>Streptophyta</taxon>
        <taxon>Embryophyta</taxon>
        <taxon>Tracheophyta</taxon>
        <taxon>Spermatophyta</taxon>
        <taxon>Magnoliopsida</taxon>
        <taxon>eudicotyledons</taxon>
        <taxon>Gunneridae</taxon>
        <taxon>Pentapetalae</taxon>
        <taxon>asterids</taxon>
        <taxon>campanulids</taxon>
        <taxon>Asterales</taxon>
        <taxon>Asteraceae</taxon>
        <taxon>Asteroideae</taxon>
        <taxon>Anthemideae</taxon>
        <taxon>Anthemidinae</taxon>
        <taxon>Tanacetum</taxon>
    </lineage>
</organism>
<feature type="compositionally biased region" description="Low complexity" evidence="1">
    <location>
        <begin position="169"/>
        <end position="180"/>
    </location>
</feature>
<evidence type="ECO:0000313" key="2">
    <source>
        <dbReference type="EMBL" id="GEU31516.1"/>
    </source>
</evidence>
<protein>
    <submittedName>
        <fullName evidence="2">Uncharacterized protein</fullName>
    </submittedName>
</protein>
<feature type="region of interest" description="Disordered" evidence="1">
    <location>
        <begin position="109"/>
        <end position="135"/>
    </location>
</feature>
<dbReference type="EMBL" id="BKCJ010000259">
    <property type="protein sequence ID" value="GEU31516.1"/>
    <property type="molecule type" value="Genomic_DNA"/>
</dbReference>
<feature type="region of interest" description="Disordered" evidence="1">
    <location>
        <begin position="169"/>
        <end position="212"/>
    </location>
</feature>
<accession>A0A6L2J3W0</accession>
<reference evidence="2" key="1">
    <citation type="journal article" date="2019" name="Sci. Rep.">
        <title>Draft genome of Tanacetum cinerariifolium, the natural source of mosquito coil.</title>
        <authorList>
            <person name="Yamashiro T."/>
            <person name="Shiraishi A."/>
            <person name="Satake H."/>
            <person name="Nakayama K."/>
        </authorList>
    </citation>
    <scope>NUCLEOTIDE SEQUENCE</scope>
</reference>
<proteinExistence type="predicted"/>